<dbReference type="AlphaFoldDB" id="A0AAC9LEJ8"/>
<evidence type="ECO:0000313" key="2">
    <source>
        <dbReference type="EMBL" id="APU15941.1"/>
    </source>
</evidence>
<dbReference type="KEGG" id="acad:UA74_19580"/>
<organism evidence="2 3">
    <name type="scientific">Actinoalloteichus fjordicus</name>
    <dbReference type="NCBI Taxonomy" id="1612552"/>
    <lineage>
        <taxon>Bacteria</taxon>
        <taxon>Bacillati</taxon>
        <taxon>Actinomycetota</taxon>
        <taxon>Actinomycetes</taxon>
        <taxon>Pseudonocardiales</taxon>
        <taxon>Pseudonocardiaceae</taxon>
        <taxon>Actinoalloteichus</taxon>
    </lineage>
</organism>
<name>A0AAC9LEJ8_9PSEU</name>
<gene>
    <name evidence="2" type="ORF">UA74_19580</name>
</gene>
<dbReference type="InterPro" id="IPR041581">
    <property type="entry name" value="Glyoxalase_6"/>
</dbReference>
<dbReference type="EMBL" id="CP016076">
    <property type="protein sequence ID" value="APU15941.1"/>
    <property type="molecule type" value="Genomic_DNA"/>
</dbReference>
<dbReference type="RefSeq" id="WP_075765112.1">
    <property type="nucleotide sequence ID" value="NZ_CP016076.1"/>
</dbReference>
<dbReference type="PANTHER" id="PTHR35908">
    <property type="entry name" value="HYPOTHETICAL FUSION PROTEIN"/>
    <property type="match status" value="1"/>
</dbReference>
<dbReference type="SUPFAM" id="SSF54593">
    <property type="entry name" value="Glyoxalase/Bleomycin resistance protein/Dihydroxybiphenyl dioxygenase"/>
    <property type="match status" value="1"/>
</dbReference>
<keyword evidence="3" id="KW-1185">Reference proteome</keyword>
<dbReference type="InterPro" id="IPR029068">
    <property type="entry name" value="Glyas_Bleomycin-R_OHBP_Dase"/>
</dbReference>
<dbReference type="PROSITE" id="PS51819">
    <property type="entry name" value="VOC"/>
    <property type="match status" value="1"/>
</dbReference>
<dbReference type="Gene3D" id="3.10.180.10">
    <property type="entry name" value="2,3-Dihydroxybiphenyl 1,2-Dioxygenase, domain 1"/>
    <property type="match status" value="1"/>
</dbReference>
<proteinExistence type="predicted"/>
<evidence type="ECO:0000259" key="1">
    <source>
        <dbReference type="PROSITE" id="PS51819"/>
    </source>
</evidence>
<accession>A0AAC9LEJ8</accession>
<reference evidence="3" key="1">
    <citation type="submission" date="2016-06" db="EMBL/GenBank/DDBJ databases">
        <title>Complete genome sequence of Actinoalloteichus fjordicus DSM 46855 (=ADI127-17), type strain of the new species Actinoalloteichus fjordicus.</title>
        <authorList>
            <person name="Ruckert C."/>
            <person name="Nouioui I."/>
            <person name="Willmese J."/>
            <person name="van Wezel G."/>
            <person name="Klenk H.-P."/>
            <person name="Kalinowski J."/>
            <person name="Zotchev S.B."/>
        </authorList>
    </citation>
    <scope>NUCLEOTIDE SEQUENCE [LARGE SCALE GENOMIC DNA]</scope>
    <source>
        <strain evidence="3">ADI127-7</strain>
    </source>
</reference>
<protein>
    <submittedName>
        <fullName evidence="2">Glyoxalase-like domain</fullName>
    </submittedName>
</protein>
<evidence type="ECO:0000313" key="3">
    <source>
        <dbReference type="Proteomes" id="UP000185511"/>
    </source>
</evidence>
<dbReference type="Proteomes" id="UP000185511">
    <property type="component" value="Chromosome"/>
</dbReference>
<dbReference type="Pfam" id="PF18029">
    <property type="entry name" value="Glyoxalase_6"/>
    <property type="match status" value="1"/>
</dbReference>
<sequence>MSSRITVLTIDARDPSGLADFWCRVLDWQIMDDVDEGVGIAPKGESESRIAIFAVPEAKTQKNRLHLDLSADGITAQAELARLLELGARRVDVGQPSDASWTVLADPEGNEFCLLGMVD</sequence>
<dbReference type="PANTHER" id="PTHR35908:SF1">
    <property type="entry name" value="CONSERVED PROTEIN"/>
    <property type="match status" value="1"/>
</dbReference>
<dbReference type="InterPro" id="IPR037523">
    <property type="entry name" value="VOC_core"/>
</dbReference>
<dbReference type="CDD" id="cd06587">
    <property type="entry name" value="VOC"/>
    <property type="match status" value="1"/>
</dbReference>
<feature type="domain" description="VOC" evidence="1">
    <location>
        <begin position="4"/>
        <end position="117"/>
    </location>
</feature>